<proteinExistence type="predicted"/>
<name>A0A5C6BJ49_9PLAN</name>
<protein>
    <recommendedName>
        <fullName evidence="5">Outer membrane efflux protein</fullName>
    </recommendedName>
</protein>
<dbReference type="SUPFAM" id="SSF56954">
    <property type="entry name" value="Outer membrane efflux proteins (OEP)"/>
    <property type="match status" value="2"/>
</dbReference>
<dbReference type="PANTHER" id="PTHR30203:SF33">
    <property type="entry name" value="BLR4455 PROTEIN"/>
    <property type="match status" value="1"/>
</dbReference>
<evidence type="ECO:0000256" key="1">
    <source>
        <dbReference type="SAM" id="Coils"/>
    </source>
</evidence>
<accession>A0A5C6BJ49</accession>
<dbReference type="EMBL" id="SJPP01000001">
    <property type="protein sequence ID" value="TWU12193.1"/>
    <property type="molecule type" value="Genomic_DNA"/>
</dbReference>
<comment type="caution">
    <text evidence="3">The sequence shown here is derived from an EMBL/GenBank/DDBJ whole genome shotgun (WGS) entry which is preliminary data.</text>
</comment>
<gene>
    <name evidence="3" type="ORF">CA54_10110</name>
</gene>
<dbReference type="PANTHER" id="PTHR30203">
    <property type="entry name" value="OUTER MEMBRANE CATION EFFLUX PROTEIN"/>
    <property type="match status" value="1"/>
</dbReference>
<keyword evidence="4" id="KW-1185">Reference proteome</keyword>
<organism evidence="3 4">
    <name type="scientific">Symmachiella macrocystis</name>
    <dbReference type="NCBI Taxonomy" id="2527985"/>
    <lineage>
        <taxon>Bacteria</taxon>
        <taxon>Pseudomonadati</taxon>
        <taxon>Planctomycetota</taxon>
        <taxon>Planctomycetia</taxon>
        <taxon>Planctomycetales</taxon>
        <taxon>Planctomycetaceae</taxon>
        <taxon>Symmachiella</taxon>
    </lineage>
</organism>
<dbReference type="AlphaFoldDB" id="A0A5C6BJ49"/>
<dbReference type="Gene3D" id="1.20.1600.10">
    <property type="entry name" value="Outer membrane efflux proteins (OEP)"/>
    <property type="match status" value="2"/>
</dbReference>
<feature type="region of interest" description="Disordered" evidence="2">
    <location>
        <begin position="919"/>
        <end position="976"/>
    </location>
</feature>
<evidence type="ECO:0000313" key="4">
    <source>
        <dbReference type="Proteomes" id="UP000320735"/>
    </source>
</evidence>
<keyword evidence="1" id="KW-0175">Coiled coil</keyword>
<sequence length="976" mass="110607">MNSNLMPHQSLVPSAETSVSAALRRRCPALLFLFCAVTLLPGCSRSFWRQHADRETYRVLAEKMTNEEWWIPRTNLEPDPRSRFYDPYDPDEPPLPPDDPAAFEYMEWVHGMLGYQGWHDFGQTMTVENPQWLENFGVSPEEAACGYELGYSFEAQFSPPVPVIENMTMGDAIELTYINSRDFQFQLEQLYLTALELTFQRFRYDVQFLGIGGNKPTSDVGYVALGDGDTSLAWDNRIGVSKLLPSGGQWAIELANNTLWLFSGDNKSDTASALSFNLVQPLLLGGGRKVALESLTQSERDALYAMRDFARFRKTFFVDIVSGAGGYLQLIGLRQGIFNQETNIRQLEVQIRRLRAVSAERPSNPGEPLEQLPDGIEFPDSVADRIRYDETTKNLFWLETMSEEDRDILLSLSDDPAYQLVIRDLFQRTNGEVTPLDVAQLETELAEAKSTLARNLATYQNRLDTYKIQMGIPTDSVVSIDESLLTQFQLIDPRLTSLQDELEDYLNQWGLIDEEDPPVEDLLLGIRQLLVVQEVIRADGVETVLADFNRLEAVWDRRLETMTEEIDRERLTRDVARDRRIFESLVVDLNATANQLQQYLKKLDAGEVTQEYRSQLYEDVNERREKLLTIVQGLSVVQIDIRVELIELAPFDLSMEDAVRLGMQERLDLKNERAFVMDARRRLEVAANRLEAVLDVVVEGDVATRSLFEGNDNPLDFRGRNSSFRAGLAFTAPVVQIQERNFYRASLIEYQRARRAYMQFEDTVKFEIRSDWRDLAANRTAFGLTRQAVRSAAIQYDQAVDATTAPAQAGQSRSSDIGLNLLNSLNAILRAQDSLIGSWVSYETSRLQVNRDMGTMFIDEAGVWDDSVYQQRKAARPSFIAPPSNSIPIDIQAPAPVDFDESIELGDELSEQIERLSKHPGLFDDMPPLSPPVEDVSMETQQNAPLEIPAEGNETGPKFPADNPTGRTRISGRPQE</sequence>
<dbReference type="RefSeq" id="WP_146369696.1">
    <property type="nucleotide sequence ID" value="NZ_SJPP01000001.1"/>
</dbReference>
<reference evidence="3 4" key="1">
    <citation type="submission" date="2019-02" db="EMBL/GenBank/DDBJ databases">
        <title>Deep-cultivation of Planctomycetes and their phenomic and genomic characterization uncovers novel biology.</title>
        <authorList>
            <person name="Wiegand S."/>
            <person name="Jogler M."/>
            <person name="Boedeker C."/>
            <person name="Pinto D."/>
            <person name="Vollmers J."/>
            <person name="Rivas-Marin E."/>
            <person name="Kohn T."/>
            <person name="Peeters S.H."/>
            <person name="Heuer A."/>
            <person name="Rast P."/>
            <person name="Oberbeckmann S."/>
            <person name="Bunk B."/>
            <person name="Jeske O."/>
            <person name="Meyerdierks A."/>
            <person name="Storesund J.E."/>
            <person name="Kallscheuer N."/>
            <person name="Luecker S."/>
            <person name="Lage O.M."/>
            <person name="Pohl T."/>
            <person name="Merkel B.J."/>
            <person name="Hornburger P."/>
            <person name="Mueller R.-W."/>
            <person name="Bruemmer F."/>
            <person name="Labrenz M."/>
            <person name="Spormann A.M."/>
            <person name="Op Den Camp H."/>
            <person name="Overmann J."/>
            <person name="Amann R."/>
            <person name="Jetten M.S.M."/>
            <person name="Mascher T."/>
            <person name="Medema M.H."/>
            <person name="Devos D.P."/>
            <person name="Kaster A.-K."/>
            <person name="Ovreas L."/>
            <person name="Rohde M."/>
            <person name="Galperin M.Y."/>
            <person name="Jogler C."/>
        </authorList>
    </citation>
    <scope>NUCLEOTIDE SEQUENCE [LARGE SCALE GENOMIC DNA]</scope>
    <source>
        <strain evidence="3 4">CA54</strain>
    </source>
</reference>
<dbReference type="OrthoDB" id="235971at2"/>
<evidence type="ECO:0000256" key="2">
    <source>
        <dbReference type="SAM" id="MobiDB-lite"/>
    </source>
</evidence>
<dbReference type="Proteomes" id="UP000320735">
    <property type="component" value="Unassembled WGS sequence"/>
</dbReference>
<feature type="coiled-coil region" evidence="1">
    <location>
        <begin position="438"/>
        <end position="469"/>
    </location>
</feature>
<dbReference type="InterPro" id="IPR010131">
    <property type="entry name" value="MdtP/NodT-like"/>
</dbReference>
<evidence type="ECO:0008006" key="5">
    <source>
        <dbReference type="Google" id="ProtNLM"/>
    </source>
</evidence>
<evidence type="ECO:0000313" key="3">
    <source>
        <dbReference type="EMBL" id="TWU12193.1"/>
    </source>
</evidence>